<accession>A0A542DEM4</accession>
<name>A0A542DEM4_AMYCI</name>
<reference evidence="1 2" key="1">
    <citation type="submission" date="2019-06" db="EMBL/GenBank/DDBJ databases">
        <title>Sequencing the genomes of 1000 actinobacteria strains.</title>
        <authorList>
            <person name="Klenk H.-P."/>
        </authorList>
    </citation>
    <scope>NUCLEOTIDE SEQUENCE [LARGE SCALE GENOMIC DNA]</scope>
    <source>
        <strain evidence="1 2">DSM 45679</strain>
    </source>
</reference>
<evidence type="ECO:0000313" key="2">
    <source>
        <dbReference type="Proteomes" id="UP000320876"/>
    </source>
</evidence>
<organism evidence="1 2">
    <name type="scientific">Amycolatopsis cihanbeyliensis</name>
    <dbReference type="NCBI Taxonomy" id="1128664"/>
    <lineage>
        <taxon>Bacteria</taxon>
        <taxon>Bacillati</taxon>
        <taxon>Actinomycetota</taxon>
        <taxon>Actinomycetes</taxon>
        <taxon>Pseudonocardiales</taxon>
        <taxon>Pseudonocardiaceae</taxon>
        <taxon>Amycolatopsis</taxon>
    </lineage>
</organism>
<dbReference type="InterPro" id="IPR011990">
    <property type="entry name" value="TPR-like_helical_dom_sf"/>
</dbReference>
<dbReference type="Gene3D" id="1.25.40.10">
    <property type="entry name" value="Tetratricopeptide repeat domain"/>
    <property type="match status" value="1"/>
</dbReference>
<dbReference type="AlphaFoldDB" id="A0A542DEM4"/>
<comment type="caution">
    <text evidence="1">The sequence shown here is derived from an EMBL/GenBank/DDBJ whole genome shotgun (WGS) entry which is preliminary data.</text>
</comment>
<evidence type="ECO:0000313" key="1">
    <source>
        <dbReference type="EMBL" id="TQJ01523.1"/>
    </source>
</evidence>
<dbReference type="EMBL" id="VFML01000001">
    <property type="protein sequence ID" value="TQJ01523.1"/>
    <property type="molecule type" value="Genomic_DNA"/>
</dbReference>
<protein>
    <recommendedName>
        <fullName evidence="3">Transcriptional regulator</fullName>
    </recommendedName>
</protein>
<proteinExistence type="predicted"/>
<dbReference type="Proteomes" id="UP000320876">
    <property type="component" value="Unassembled WGS sequence"/>
</dbReference>
<keyword evidence="2" id="KW-1185">Reference proteome</keyword>
<gene>
    <name evidence="1" type="ORF">FB471_1211</name>
</gene>
<evidence type="ECO:0008006" key="3">
    <source>
        <dbReference type="Google" id="ProtNLM"/>
    </source>
</evidence>
<dbReference type="SUPFAM" id="SSF48452">
    <property type="entry name" value="TPR-like"/>
    <property type="match status" value="1"/>
</dbReference>
<sequence length="359" mass="38531">MLILSSRPGPPAISVLFDPESGDLMGVVNAGVDLLLRPSAQVGVSDVRRLELLTRTLRAADHRHGGRACRGDVLATLSMGRRMLASASTQRVHAELCPAVADLHNLAGWVSFDCGLTATALGHFNSALALAAAERNHALIADVRYRMGHVYLHQGTAHEAIRQFGLGQHAAKQSGDHGVTHAVLLAHQARALARVGDGRQALSMLGRSVAHFSQADPATAPPWTELVDSAEIAAMIGTAHTELARYVDVSFTRSAIVTLSSALTGYGNTRHRSRSLTEISLAINRILAGDLEQGLATASRALELSAALRSTRVRDRFIVLERELAKHLGSVEVQRVAGRITEFVARQSVPDRHGRGRRK</sequence>